<keyword evidence="4 6" id="KW-1133">Transmembrane helix</keyword>
<dbReference type="PANTHER" id="PTHR42038:SF2">
    <property type="entry name" value="TERPENE CYCLASE AUSL"/>
    <property type="match status" value="1"/>
</dbReference>
<feature type="transmembrane region" description="Helical" evidence="6">
    <location>
        <begin position="196"/>
        <end position="216"/>
    </location>
</feature>
<keyword evidence="3 6" id="KW-0812">Transmembrane</keyword>
<dbReference type="PANTHER" id="PTHR42038">
    <property type="match status" value="1"/>
</dbReference>
<feature type="transmembrane region" description="Helical" evidence="6">
    <location>
        <begin position="40"/>
        <end position="59"/>
    </location>
</feature>
<evidence type="ECO:0000256" key="3">
    <source>
        <dbReference type="ARBA" id="ARBA00022692"/>
    </source>
</evidence>
<proteinExistence type="inferred from homology"/>
<comment type="subcellular location">
    <subcellularLocation>
        <location evidence="1">Membrane</location>
        <topology evidence="1">Multi-pass membrane protein</topology>
    </subcellularLocation>
</comment>
<evidence type="ECO:0000313" key="8">
    <source>
        <dbReference type="Proteomes" id="UP001341245"/>
    </source>
</evidence>
<dbReference type="InterPro" id="IPR039020">
    <property type="entry name" value="PaxB-like"/>
</dbReference>
<reference evidence="7 8" key="1">
    <citation type="submission" date="2023-11" db="EMBL/GenBank/DDBJ databases">
        <title>Draft genome sequence and annotation of the polyextremotolerant black yeast-like fungus Aureobasidium pullulans NRRL 62042.</title>
        <authorList>
            <person name="Dielentheis-Frenken M.R.E."/>
            <person name="Wibberg D."/>
            <person name="Blank L.M."/>
            <person name="Tiso T."/>
        </authorList>
    </citation>
    <scope>NUCLEOTIDE SEQUENCE [LARGE SCALE GENOMIC DNA]</scope>
    <source>
        <strain evidence="7 8">NRRL 62042</strain>
    </source>
</reference>
<evidence type="ECO:0008006" key="9">
    <source>
        <dbReference type="Google" id="ProtNLM"/>
    </source>
</evidence>
<evidence type="ECO:0000256" key="5">
    <source>
        <dbReference type="ARBA" id="ARBA00023136"/>
    </source>
</evidence>
<feature type="transmembrane region" description="Helical" evidence="6">
    <location>
        <begin position="162"/>
        <end position="184"/>
    </location>
</feature>
<dbReference type="EMBL" id="JASGXD010000001">
    <property type="protein sequence ID" value="KAK6008856.1"/>
    <property type="molecule type" value="Genomic_DNA"/>
</dbReference>
<gene>
    <name evidence="7" type="ORF">QM012_000759</name>
</gene>
<feature type="transmembrane region" description="Helical" evidence="6">
    <location>
        <begin position="95"/>
        <end position="115"/>
    </location>
</feature>
<evidence type="ECO:0000313" key="7">
    <source>
        <dbReference type="EMBL" id="KAK6008856.1"/>
    </source>
</evidence>
<comment type="similarity">
    <text evidence="2">Belongs to the paxB family.</text>
</comment>
<feature type="transmembrane region" description="Helical" evidence="6">
    <location>
        <begin position="228"/>
        <end position="250"/>
    </location>
</feature>
<evidence type="ECO:0000256" key="2">
    <source>
        <dbReference type="ARBA" id="ARBA00006757"/>
    </source>
</evidence>
<evidence type="ECO:0000256" key="1">
    <source>
        <dbReference type="ARBA" id="ARBA00004141"/>
    </source>
</evidence>
<organism evidence="7 8">
    <name type="scientific">Aureobasidium pullulans</name>
    <name type="common">Black yeast</name>
    <name type="synonym">Pullularia pullulans</name>
    <dbReference type="NCBI Taxonomy" id="5580"/>
    <lineage>
        <taxon>Eukaryota</taxon>
        <taxon>Fungi</taxon>
        <taxon>Dikarya</taxon>
        <taxon>Ascomycota</taxon>
        <taxon>Pezizomycotina</taxon>
        <taxon>Dothideomycetes</taxon>
        <taxon>Dothideomycetidae</taxon>
        <taxon>Dothideales</taxon>
        <taxon>Saccotheciaceae</taxon>
        <taxon>Aureobasidium</taxon>
    </lineage>
</organism>
<feature type="transmembrane region" description="Helical" evidence="6">
    <location>
        <begin position="127"/>
        <end position="150"/>
    </location>
</feature>
<accession>A0ABR0TXS0</accession>
<protein>
    <recommendedName>
        <fullName evidence="9">PQ loop repeat protein</fullName>
    </recommendedName>
</protein>
<sequence>MSYFSSILESARPSIRSAEWNELRVVAENWQPPNTHVMPISNALSAVCGILWATSYILLTIRAFKDRSYGMPIFALCLNVTWELIYSFIYPPDIFNAVFFALEAIVDVVLFVATARYGKHEWKDSPLIANHLPSIVVICAFLCAWMQLALASELIPVIGRQVVFFTSWPLQIVLGAGSIAQIMTRDSTRGHSIHIWWTRAVGTFCAACCFQYRVAYWPERFGYAGKPVAIFILVVSTCLDIAYLFIFRAVKERERLARRSPAPKVGKSE</sequence>
<comment type="caution">
    <text evidence="7">The sequence shown here is derived from an EMBL/GenBank/DDBJ whole genome shotgun (WGS) entry which is preliminary data.</text>
</comment>
<dbReference type="Pfam" id="PF25129">
    <property type="entry name" value="Pyr4-TMTC"/>
    <property type="match status" value="1"/>
</dbReference>
<feature type="transmembrane region" description="Helical" evidence="6">
    <location>
        <begin position="71"/>
        <end position="89"/>
    </location>
</feature>
<evidence type="ECO:0000256" key="6">
    <source>
        <dbReference type="SAM" id="Phobius"/>
    </source>
</evidence>
<keyword evidence="8" id="KW-1185">Reference proteome</keyword>
<dbReference type="Proteomes" id="UP001341245">
    <property type="component" value="Unassembled WGS sequence"/>
</dbReference>
<name>A0ABR0TXS0_AURPU</name>
<evidence type="ECO:0000256" key="4">
    <source>
        <dbReference type="ARBA" id="ARBA00022989"/>
    </source>
</evidence>
<keyword evidence="5 6" id="KW-0472">Membrane</keyword>